<evidence type="ECO:0000313" key="1">
    <source>
        <dbReference type="EMBL" id="BCZ76835.1"/>
    </source>
</evidence>
<name>A0ABM7TDD5_9BURK</name>
<evidence type="ECO:0000313" key="2">
    <source>
        <dbReference type="Proteomes" id="UP001319874"/>
    </source>
</evidence>
<accession>A0ABM7TDD5</accession>
<dbReference type="EMBL" id="AP024955">
    <property type="protein sequence ID" value="BCZ76835.1"/>
    <property type="molecule type" value="Genomic_DNA"/>
</dbReference>
<reference evidence="1 2" key="1">
    <citation type="journal article" date="2022" name="Front. Microbiol.">
        <title>Identification and characterization of a novel class of self-sufficient cytochrome P450 hydroxylase involved in cyclohexanecarboxylate degradation in Paraburkholderia terrae strain KU-64.</title>
        <authorList>
            <person name="Yamamoto T."/>
            <person name="Hasegawa Y."/>
            <person name="Iwaki H."/>
        </authorList>
    </citation>
    <scope>NUCLEOTIDE SEQUENCE [LARGE SCALE GENOMIC DNA]</scope>
    <source>
        <strain evidence="1 2">KU-64</strain>
    </source>
</reference>
<sequence length="116" mass="13213">MIQLEFPIRPFDRIRFDERIGRAAYAARVSERAQRGAHERRFAGAQVAVQLHLETVESVMDRRAGFAAHAVDRMREALAECHRRGFVRERKLALEQDSGGRSIRGTGVIGHSRKMT</sequence>
<proteinExistence type="predicted"/>
<gene>
    <name evidence="1" type="ORF">PTKU64_05100</name>
</gene>
<protein>
    <submittedName>
        <fullName evidence="1">Uncharacterized protein</fullName>
    </submittedName>
</protein>
<organism evidence="1 2">
    <name type="scientific">Paraburkholderia terrae</name>
    <dbReference type="NCBI Taxonomy" id="311230"/>
    <lineage>
        <taxon>Bacteria</taxon>
        <taxon>Pseudomonadati</taxon>
        <taxon>Pseudomonadota</taxon>
        <taxon>Betaproteobacteria</taxon>
        <taxon>Burkholderiales</taxon>
        <taxon>Burkholderiaceae</taxon>
        <taxon>Paraburkholderia</taxon>
    </lineage>
</organism>
<dbReference type="Proteomes" id="UP001319874">
    <property type="component" value="Chromosome 1"/>
</dbReference>
<keyword evidence="2" id="KW-1185">Reference proteome</keyword>